<proteinExistence type="inferred from homology"/>
<dbReference type="CDD" id="cd18787">
    <property type="entry name" value="SF2_C_DEAD"/>
    <property type="match status" value="1"/>
</dbReference>
<evidence type="ECO:0000256" key="5">
    <source>
        <dbReference type="ARBA" id="ARBA00022840"/>
    </source>
</evidence>
<dbReference type="GO" id="GO:0003676">
    <property type="term" value="F:nucleic acid binding"/>
    <property type="evidence" value="ECO:0007669"/>
    <property type="project" value="InterPro"/>
</dbReference>
<dbReference type="EMBL" id="ML004696">
    <property type="protein sequence ID" value="RKP28677.1"/>
    <property type="molecule type" value="Genomic_DNA"/>
</dbReference>
<feature type="non-terminal residue" evidence="9">
    <location>
        <position position="304"/>
    </location>
</feature>
<keyword evidence="2 6" id="KW-0547">Nucleotide-binding</keyword>
<reference evidence="10" key="1">
    <citation type="journal article" date="2018" name="Nat. Microbiol.">
        <title>Leveraging single-cell genomics to expand the fungal tree of life.</title>
        <authorList>
            <person name="Ahrendt S.R."/>
            <person name="Quandt C.A."/>
            <person name="Ciobanu D."/>
            <person name="Clum A."/>
            <person name="Salamov A."/>
            <person name="Andreopoulos B."/>
            <person name="Cheng J.F."/>
            <person name="Woyke T."/>
            <person name="Pelin A."/>
            <person name="Henrissat B."/>
            <person name="Reynolds N.K."/>
            <person name="Benny G.L."/>
            <person name="Smith M.E."/>
            <person name="James T.Y."/>
            <person name="Grigoriev I.V."/>
        </authorList>
    </citation>
    <scope>NUCLEOTIDE SEQUENCE [LARGE SCALE GENOMIC DNA]</scope>
    <source>
        <strain evidence="10">Baker2002</strain>
    </source>
</reference>
<dbReference type="AlphaFoldDB" id="A0A4P9Z7M6"/>
<comment type="similarity">
    <text evidence="6">Belongs to the DEAD box helicase family.</text>
</comment>
<dbReference type="InterPro" id="IPR027417">
    <property type="entry name" value="P-loop_NTPase"/>
</dbReference>
<dbReference type="SMART" id="SM00487">
    <property type="entry name" value="DEXDc"/>
    <property type="match status" value="1"/>
</dbReference>
<dbReference type="FunFam" id="3.40.50.300:FF:000008">
    <property type="entry name" value="ATP-dependent RNA helicase RhlB"/>
    <property type="match status" value="1"/>
</dbReference>
<feature type="domain" description="Helicase C-terminal" evidence="8">
    <location>
        <begin position="143"/>
        <end position="303"/>
    </location>
</feature>
<dbReference type="SUPFAM" id="SSF52540">
    <property type="entry name" value="P-loop containing nucleoside triphosphate hydrolases"/>
    <property type="match status" value="1"/>
</dbReference>
<dbReference type="GO" id="GO:0005524">
    <property type="term" value="F:ATP binding"/>
    <property type="evidence" value="ECO:0007669"/>
    <property type="project" value="UniProtKB-KW"/>
</dbReference>
<dbReference type="SMART" id="SM00490">
    <property type="entry name" value="HELICc"/>
    <property type="match status" value="1"/>
</dbReference>
<evidence type="ECO:0000313" key="9">
    <source>
        <dbReference type="EMBL" id="RKP28677.1"/>
    </source>
</evidence>
<evidence type="ECO:0000256" key="3">
    <source>
        <dbReference type="ARBA" id="ARBA00022801"/>
    </source>
</evidence>
<dbReference type="Gene3D" id="3.40.50.300">
    <property type="entry name" value="P-loop containing nucleotide triphosphate hydrolases"/>
    <property type="match status" value="2"/>
</dbReference>
<dbReference type="InterPro" id="IPR000629">
    <property type="entry name" value="RNA-helicase_DEAD-box_CS"/>
</dbReference>
<keyword evidence="5 6" id="KW-0067">ATP-binding</keyword>
<dbReference type="PANTHER" id="PTHR47958">
    <property type="entry name" value="ATP-DEPENDENT RNA HELICASE DBP3"/>
    <property type="match status" value="1"/>
</dbReference>
<dbReference type="EC" id="3.6.4.13" evidence="1"/>
<evidence type="ECO:0000256" key="2">
    <source>
        <dbReference type="ARBA" id="ARBA00022741"/>
    </source>
</evidence>
<gene>
    <name evidence="9" type="ORF">METBISCDRAFT_28904</name>
</gene>
<dbReference type="InterPro" id="IPR001650">
    <property type="entry name" value="Helicase_C-like"/>
</dbReference>
<evidence type="ECO:0000256" key="1">
    <source>
        <dbReference type="ARBA" id="ARBA00012552"/>
    </source>
</evidence>
<keyword evidence="10" id="KW-1185">Reference proteome</keyword>
<dbReference type="PROSITE" id="PS51194">
    <property type="entry name" value="HELICASE_CTER"/>
    <property type="match status" value="1"/>
</dbReference>
<dbReference type="InterPro" id="IPR014001">
    <property type="entry name" value="Helicase_ATP-bd"/>
</dbReference>
<accession>A0A4P9Z7M6</accession>
<keyword evidence="3 6" id="KW-0378">Hydrolase</keyword>
<dbReference type="GO" id="GO:0016787">
    <property type="term" value="F:hydrolase activity"/>
    <property type="evidence" value="ECO:0007669"/>
    <property type="project" value="UniProtKB-KW"/>
</dbReference>
<dbReference type="Pfam" id="PF00270">
    <property type="entry name" value="DEAD"/>
    <property type="match status" value="1"/>
</dbReference>
<evidence type="ECO:0000259" key="7">
    <source>
        <dbReference type="PROSITE" id="PS51192"/>
    </source>
</evidence>
<keyword evidence="4 6" id="KW-0347">Helicase</keyword>
<dbReference type="GO" id="GO:0003724">
    <property type="term" value="F:RNA helicase activity"/>
    <property type="evidence" value="ECO:0007669"/>
    <property type="project" value="UniProtKB-EC"/>
</dbReference>
<evidence type="ECO:0000259" key="8">
    <source>
        <dbReference type="PROSITE" id="PS51194"/>
    </source>
</evidence>
<protein>
    <recommendedName>
        <fullName evidence="1">RNA helicase</fullName>
        <ecNumber evidence="1">3.6.4.13</ecNumber>
    </recommendedName>
</protein>
<dbReference type="PROSITE" id="PS51192">
    <property type="entry name" value="HELICASE_ATP_BIND_1"/>
    <property type="match status" value="1"/>
</dbReference>
<dbReference type="OrthoDB" id="196131at2759"/>
<evidence type="ECO:0000313" key="10">
    <source>
        <dbReference type="Proteomes" id="UP000268321"/>
    </source>
</evidence>
<evidence type="ECO:0000256" key="4">
    <source>
        <dbReference type="ARBA" id="ARBA00022806"/>
    </source>
</evidence>
<feature type="domain" description="Helicase ATP-binding" evidence="7">
    <location>
        <begin position="1"/>
        <end position="132"/>
    </location>
</feature>
<dbReference type="InterPro" id="IPR011545">
    <property type="entry name" value="DEAD/DEAH_box_helicase_dom"/>
</dbReference>
<sequence>MAPTRELVSQIYDEAKKFCYRSWVRPGVAYGGVDIGQQIRTLQRGCDLLVAAPGRLTDLLERGKVSLQNVKYLVLDEADRMLDMGFEPQIRHIVQECDMPDVQERQTLMFSATFPRNIQMLARDFLKDYIFLSVGRVGSTSSNITQKILLVEDDEKRSVILDLLNAADKELTIVFTETKRMADYLADFLYDQGFPATAIHGDRTQYEREKALATFKSGTAPILVATAVAARGLDIPNVQHVINYDLPNDIDDYVHRIGRTGRAGNVGIATSFFNRNNRNIVKEMISLLVEADQEVPDFLAKISR</sequence>
<organism evidence="9 10">
    <name type="scientific">Metschnikowia bicuspidata</name>
    <dbReference type="NCBI Taxonomy" id="27322"/>
    <lineage>
        <taxon>Eukaryota</taxon>
        <taxon>Fungi</taxon>
        <taxon>Dikarya</taxon>
        <taxon>Ascomycota</taxon>
        <taxon>Saccharomycotina</taxon>
        <taxon>Pichiomycetes</taxon>
        <taxon>Metschnikowiaceae</taxon>
        <taxon>Metschnikowia</taxon>
    </lineage>
</organism>
<name>A0A4P9Z7M6_9ASCO</name>
<dbReference type="PROSITE" id="PS00039">
    <property type="entry name" value="DEAD_ATP_HELICASE"/>
    <property type="match status" value="1"/>
</dbReference>
<dbReference type="Proteomes" id="UP000268321">
    <property type="component" value="Unassembled WGS sequence"/>
</dbReference>
<evidence type="ECO:0000256" key="6">
    <source>
        <dbReference type="RuleBase" id="RU000492"/>
    </source>
</evidence>
<dbReference type="Pfam" id="PF00271">
    <property type="entry name" value="Helicase_C"/>
    <property type="match status" value="1"/>
</dbReference>